<reference evidence="2 3" key="1">
    <citation type="submission" date="2019-01" db="EMBL/GenBank/DDBJ databases">
        <title>A draft genome assembly of the solar-powered sea slug Elysia chlorotica.</title>
        <authorList>
            <person name="Cai H."/>
            <person name="Li Q."/>
            <person name="Fang X."/>
            <person name="Li J."/>
            <person name="Curtis N.E."/>
            <person name="Altenburger A."/>
            <person name="Shibata T."/>
            <person name="Feng M."/>
            <person name="Maeda T."/>
            <person name="Schwartz J.A."/>
            <person name="Shigenobu S."/>
            <person name="Lundholm N."/>
            <person name="Nishiyama T."/>
            <person name="Yang H."/>
            <person name="Hasebe M."/>
            <person name="Li S."/>
            <person name="Pierce S.K."/>
            <person name="Wang J."/>
        </authorList>
    </citation>
    <scope>NUCLEOTIDE SEQUENCE [LARGE SCALE GENOMIC DNA]</scope>
    <source>
        <strain evidence="2">EC2010</strain>
        <tissue evidence="2">Whole organism of an adult</tissue>
    </source>
</reference>
<protein>
    <submittedName>
        <fullName evidence="2">Uncharacterized protein</fullName>
    </submittedName>
</protein>
<feature type="compositionally biased region" description="Polar residues" evidence="1">
    <location>
        <begin position="111"/>
        <end position="132"/>
    </location>
</feature>
<keyword evidence="3" id="KW-1185">Reference proteome</keyword>
<dbReference type="OrthoDB" id="10628072at2759"/>
<sequence>MASTKRTSDQLLSDAVGDTDTSVGEEVGKDGEVKRPRLELEPGEGLPEPIIDCGSGLSSSGGSPGVGEDAGSTVGPGSILDPSTPSQDNGHSTLSGLPPSSSSVHCSSPTNDSINCTDLDNSGNGNFISQPQTWLMNSCPSDTDSICIKSELVNAPASPLSPPSSCDSSRASSGDATPRSPG</sequence>
<evidence type="ECO:0000313" key="3">
    <source>
        <dbReference type="Proteomes" id="UP000271974"/>
    </source>
</evidence>
<feature type="compositionally biased region" description="Low complexity" evidence="1">
    <location>
        <begin position="90"/>
        <end position="110"/>
    </location>
</feature>
<accession>A0A3S1AGH4</accession>
<feature type="region of interest" description="Disordered" evidence="1">
    <location>
        <begin position="1"/>
        <end position="132"/>
    </location>
</feature>
<dbReference type="Proteomes" id="UP000271974">
    <property type="component" value="Unassembled WGS sequence"/>
</dbReference>
<evidence type="ECO:0000256" key="1">
    <source>
        <dbReference type="SAM" id="MobiDB-lite"/>
    </source>
</evidence>
<dbReference type="AlphaFoldDB" id="A0A3S1AGH4"/>
<proteinExistence type="predicted"/>
<feature type="compositionally biased region" description="Low complexity" evidence="1">
    <location>
        <begin position="43"/>
        <end position="61"/>
    </location>
</feature>
<comment type="caution">
    <text evidence="2">The sequence shown here is derived from an EMBL/GenBank/DDBJ whole genome shotgun (WGS) entry which is preliminary data.</text>
</comment>
<feature type="compositionally biased region" description="Basic and acidic residues" evidence="1">
    <location>
        <begin position="26"/>
        <end position="40"/>
    </location>
</feature>
<name>A0A3S1AGH4_ELYCH</name>
<feature type="non-terminal residue" evidence="2">
    <location>
        <position position="182"/>
    </location>
</feature>
<evidence type="ECO:0000313" key="2">
    <source>
        <dbReference type="EMBL" id="RUS91360.1"/>
    </source>
</evidence>
<feature type="compositionally biased region" description="Low complexity" evidence="1">
    <location>
        <begin position="156"/>
        <end position="176"/>
    </location>
</feature>
<feature type="region of interest" description="Disordered" evidence="1">
    <location>
        <begin position="156"/>
        <end position="182"/>
    </location>
</feature>
<dbReference type="EMBL" id="RQTK01000013">
    <property type="protein sequence ID" value="RUS91360.1"/>
    <property type="molecule type" value="Genomic_DNA"/>
</dbReference>
<gene>
    <name evidence="2" type="ORF">EGW08_000877</name>
</gene>
<feature type="compositionally biased region" description="Polar residues" evidence="1">
    <location>
        <begin position="1"/>
        <end position="11"/>
    </location>
</feature>
<organism evidence="2 3">
    <name type="scientific">Elysia chlorotica</name>
    <name type="common">Eastern emerald elysia</name>
    <name type="synonym">Sea slug</name>
    <dbReference type="NCBI Taxonomy" id="188477"/>
    <lineage>
        <taxon>Eukaryota</taxon>
        <taxon>Metazoa</taxon>
        <taxon>Spiralia</taxon>
        <taxon>Lophotrochozoa</taxon>
        <taxon>Mollusca</taxon>
        <taxon>Gastropoda</taxon>
        <taxon>Heterobranchia</taxon>
        <taxon>Euthyneura</taxon>
        <taxon>Panpulmonata</taxon>
        <taxon>Sacoglossa</taxon>
        <taxon>Placobranchoidea</taxon>
        <taxon>Plakobranchidae</taxon>
        <taxon>Elysia</taxon>
    </lineage>
</organism>